<sequence>MNEKDFLYYYMLGKSAPNDLVDNVHPGLHSNLSSLASRFVRRAKEVGGATTSAGSSDARETNRQKTSTSQKVWKQGNWQGSEGGESTECGEGIQGKCLQISLAILSFLVIFTSAHTICNGSELSVWSNADVGLLTEKPCTKVIGDIVIANLHGGKRMENYWTVQELYGSLIIENTTDLGSSVNFQNLRRIHATRYPALRIVGNRGLKLAIGARLGSVYTGHAITYMFTDNWPAYMTESQHYTLFYAANSKRPVFFTDNHFITKQCDGWYYKLWTGIFAILCFLVTVVLIGCAFYGRRADKKDKMM</sequence>
<feature type="transmembrane region" description="Helical" evidence="2">
    <location>
        <begin position="272"/>
        <end position="295"/>
    </location>
</feature>
<dbReference type="SUPFAM" id="SSF52058">
    <property type="entry name" value="L domain-like"/>
    <property type="match status" value="1"/>
</dbReference>
<dbReference type="Gene3D" id="3.80.20.20">
    <property type="entry name" value="Receptor L-domain"/>
    <property type="match status" value="1"/>
</dbReference>
<feature type="domain" description="Receptor L-domain" evidence="3">
    <location>
        <begin position="139"/>
        <end position="206"/>
    </location>
</feature>
<dbReference type="AlphaFoldDB" id="A0A1I7V287"/>
<reference evidence="5" key="1">
    <citation type="submission" date="2016-11" db="UniProtKB">
        <authorList>
            <consortium name="WormBaseParasite"/>
        </authorList>
    </citation>
    <scope>IDENTIFICATION</scope>
</reference>
<protein>
    <submittedName>
        <fullName evidence="5">Recep_L_domain domain-containing protein</fullName>
    </submittedName>
</protein>
<feature type="region of interest" description="Disordered" evidence="1">
    <location>
        <begin position="47"/>
        <end position="87"/>
    </location>
</feature>
<dbReference type="STRING" id="1561998.A0A1I7V287"/>
<keyword evidence="2" id="KW-0472">Membrane</keyword>
<feature type="compositionally biased region" description="Polar residues" evidence="1">
    <location>
        <begin position="64"/>
        <end position="79"/>
    </location>
</feature>
<evidence type="ECO:0000313" key="4">
    <source>
        <dbReference type="Proteomes" id="UP000095282"/>
    </source>
</evidence>
<keyword evidence="2" id="KW-1133">Transmembrane helix</keyword>
<evidence type="ECO:0000256" key="2">
    <source>
        <dbReference type="SAM" id="Phobius"/>
    </source>
</evidence>
<dbReference type="PANTHER" id="PTHR21662:SF29">
    <property type="entry name" value="RECEPTOR L-DOMAIN DOMAIN-CONTAINING PROTEIN"/>
    <property type="match status" value="1"/>
</dbReference>
<dbReference type="eggNOG" id="ENOG502T7SM">
    <property type="taxonomic scope" value="Eukaryota"/>
</dbReference>
<dbReference type="InterPro" id="IPR036941">
    <property type="entry name" value="Rcpt_L-dom_sf"/>
</dbReference>
<evidence type="ECO:0000259" key="3">
    <source>
        <dbReference type="Pfam" id="PF01030"/>
    </source>
</evidence>
<evidence type="ECO:0000313" key="5">
    <source>
        <dbReference type="WBParaSite" id="Csp11.Scaffold630.g21667.t2"/>
    </source>
</evidence>
<proteinExistence type="predicted"/>
<keyword evidence="2" id="KW-0812">Transmembrane</keyword>
<keyword evidence="4" id="KW-1185">Reference proteome</keyword>
<organism evidence="4 5">
    <name type="scientific">Caenorhabditis tropicalis</name>
    <dbReference type="NCBI Taxonomy" id="1561998"/>
    <lineage>
        <taxon>Eukaryota</taxon>
        <taxon>Metazoa</taxon>
        <taxon>Ecdysozoa</taxon>
        <taxon>Nematoda</taxon>
        <taxon>Chromadorea</taxon>
        <taxon>Rhabditida</taxon>
        <taxon>Rhabditina</taxon>
        <taxon>Rhabditomorpha</taxon>
        <taxon>Rhabditoidea</taxon>
        <taxon>Rhabditidae</taxon>
        <taxon>Peloderinae</taxon>
        <taxon>Caenorhabditis</taxon>
    </lineage>
</organism>
<dbReference type="InterPro" id="IPR000494">
    <property type="entry name" value="Rcpt_L-dom"/>
</dbReference>
<evidence type="ECO:0000256" key="1">
    <source>
        <dbReference type="SAM" id="MobiDB-lite"/>
    </source>
</evidence>
<name>A0A1I7V287_9PELO</name>
<dbReference type="Pfam" id="PF01030">
    <property type="entry name" value="Recep_L_domain"/>
    <property type="match status" value="1"/>
</dbReference>
<dbReference type="WBParaSite" id="Csp11.Scaffold630.g21667.t2">
    <property type="protein sequence ID" value="Csp11.Scaffold630.g21667.t2"/>
    <property type="gene ID" value="Csp11.Scaffold630.g21667"/>
</dbReference>
<dbReference type="PANTHER" id="PTHR21662">
    <property type="entry name" value="RECEPTOR PROTEIN-TYROSINE KINASE"/>
    <property type="match status" value="1"/>
</dbReference>
<dbReference type="InterPro" id="IPR053079">
    <property type="entry name" value="SPS2_domain"/>
</dbReference>
<dbReference type="Proteomes" id="UP000095282">
    <property type="component" value="Unplaced"/>
</dbReference>
<accession>A0A1I7V287</accession>